<keyword evidence="3" id="KW-1185">Reference proteome</keyword>
<accession>A0A087UKF5</accession>
<dbReference type="Proteomes" id="UP000054359">
    <property type="component" value="Unassembled WGS sequence"/>
</dbReference>
<keyword evidence="1" id="KW-1133">Transmembrane helix</keyword>
<evidence type="ECO:0000256" key="1">
    <source>
        <dbReference type="SAM" id="Phobius"/>
    </source>
</evidence>
<gene>
    <name evidence="2" type="ORF">X975_09446</name>
</gene>
<proteinExistence type="predicted"/>
<organism evidence="2 3">
    <name type="scientific">Stegodyphus mimosarum</name>
    <name type="common">African social velvet spider</name>
    <dbReference type="NCBI Taxonomy" id="407821"/>
    <lineage>
        <taxon>Eukaryota</taxon>
        <taxon>Metazoa</taxon>
        <taxon>Ecdysozoa</taxon>
        <taxon>Arthropoda</taxon>
        <taxon>Chelicerata</taxon>
        <taxon>Arachnida</taxon>
        <taxon>Araneae</taxon>
        <taxon>Araneomorphae</taxon>
        <taxon>Entelegynae</taxon>
        <taxon>Eresoidea</taxon>
        <taxon>Eresidae</taxon>
        <taxon>Stegodyphus</taxon>
    </lineage>
</organism>
<keyword evidence="1" id="KW-0472">Membrane</keyword>
<evidence type="ECO:0000313" key="3">
    <source>
        <dbReference type="Proteomes" id="UP000054359"/>
    </source>
</evidence>
<feature type="non-terminal residue" evidence="2">
    <location>
        <position position="70"/>
    </location>
</feature>
<dbReference type="AlphaFoldDB" id="A0A087UKF5"/>
<dbReference type="PROSITE" id="PS51257">
    <property type="entry name" value="PROKAR_LIPOPROTEIN"/>
    <property type="match status" value="1"/>
</dbReference>
<name>A0A087UKF5_STEMI</name>
<feature type="transmembrane region" description="Helical" evidence="1">
    <location>
        <begin position="20"/>
        <end position="38"/>
    </location>
</feature>
<protein>
    <submittedName>
        <fullName evidence="2">Uncharacterized protein</fullName>
    </submittedName>
</protein>
<reference evidence="2 3" key="1">
    <citation type="submission" date="2013-11" db="EMBL/GenBank/DDBJ databases">
        <title>Genome sequencing of Stegodyphus mimosarum.</title>
        <authorList>
            <person name="Bechsgaard J."/>
        </authorList>
    </citation>
    <scope>NUCLEOTIDE SEQUENCE [LARGE SCALE GENOMIC DNA]</scope>
</reference>
<sequence>MTRIQMLNQIKSNSGVNISVILNLFLFSCTCTAFRYALEMDQFSPLTQLQTAIIYFILHLNNHSFSLYEI</sequence>
<keyword evidence="1" id="KW-0812">Transmembrane</keyword>
<dbReference type="EMBL" id="KK120237">
    <property type="protein sequence ID" value="KFM77844.1"/>
    <property type="molecule type" value="Genomic_DNA"/>
</dbReference>
<evidence type="ECO:0000313" key="2">
    <source>
        <dbReference type="EMBL" id="KFM77844.1"/>
    </source>
</evidence>